<evidence type="ECO:0000313" key="5">
    <source>
        <dbReference type="Proteomes" id="UP000838672"/>
    </source>
</evidence>
<evidence type="ECO:0000256" key="2">
    <source>
        <dbReference type="SAM" id="MobiDB-lite"/>
    </source>
</evidence>
<feature type="coiled-coil region" evidence="1">
    <location>
        <begin position="54"/>
        <end position="107"/>
    </location>
</feature>
<feature type="region of interest" description="Disordered" evidence="2">
    <location>
        <begin position="141"/>
        <end position="171"/>
    </location>
</feature>
<accession>A0ABN8DX80</accession>
<protein>
    <recommendedName>
        <fullName evidence="6">MSHA biogenesis protein MshJ</fullName>
    </recommendedName>
</protein>
<dbReference type="RefSeq" id="WP_237467185.1">
    <property type="nucleotide sequence ID" value="NZ_CAKLDI010000001.1"/>
</dbReference>
<comment type="caution">
    <text evidence="4">The sequence shown here is derived from an EMBL/GenBank/DDBJ whole genome shotgun (WGS) entry which is preliminary data.</text>
</comment>
<dbReference type="Pfam" id="PF04612">
    <property type="entry name" value="T2SSM"/>
    <property type="match status" value="1"/>
</dbReference>
<proteinExistence type="predicted"/>
<keyword evidence="3" id="KW-1133">Transmembrane helix</keyword>
<evidence type="ECO:0000313" key="4">
    <source>
        <dbReference type="EMBL" id="CAH0534480.1"/>
    </source>
</evidence>
<keyword evidence="5" id="KW-1185">Reference proteome</keyword>
<organism evidence="4 5">
    <name type="scientific">Vibrio stylophorae</name>
    <dbReference type="NCBI Taxonomy" id="659351"/>
    <lineage>
        <taxon>Bacteria</taxon>
        <taxon>Pseudomonadati</taxon>
        <taxon>Pseudomonadota</taxon>
        <taxon>Gammaproteobacteria</taxon>
        <taxon>Vibrionales</taxon>
        <taxon>Vibrionaceae</taxon>
        <taxon>Vibrio</taxon>
    </lineage>
</organism>
<evidence type="ECO:0000256" key="3">
    <source>
        <dbReference type="SAM" id="Phobius"/>
    </source>
</evidence>
<dbReference type="EMBL" id="CAKLDI010000001">
    <property type="protein sequence ID" value="CAH0534480.1"/>
    <property type="molecule type" value="Genomic_DNA"/>
</dbReference>
<sequence>MMSFLQKLSEQFAERSPRERVLIAVLLQVLLIVLFMMLWLDPQMDQKIGAQRQLEAVKSEQQQLQLTIDALDQALAKDPDQQVRKDIQQLDVQLVRLNRELENSMGALLSPQQMAPLLETMMKESHQLRLLSIRSMQPQPITDVSQETAQASNTSTDEAKNSDSVPTEQPIQPSVRAMTLYQHPVKIEFTGRYFDIANYLLKLEQMPQRFYWQSLDYQVSDFPRAKVVLQIYTLGQREAFIGG</sequence>
<keyword evidence="3" id="KW-0472">Membrane</keyword>
<keyword evidence="1" id="KW-0175">Coiled coil</keyword>
<feature type="transmembrane region" description="Helical" evidence="3">
    <location>
        <begin position="21"/>
        <end position="40"/>
    </location>
</feature>
<reference evidence="4" key="1">
    <citation type="submission" date="2021-11" db="EMBL/GenBank/DDBJ databases">
        <authorList>
            <person name="Rodrigo-Torres L."/>
            <person name="Arahal R. D."/>
            <person name="Lucena T."/>
        </authorList>
    </citation>
    <scope>NUCLEOTIDE SEQUENCE</scope>
    <source>
        <strain evidence="4">CECT 7929</strain>
    </source>
</reference>
<evidence type="ECO:0008006" key="6">
    <source>
        <dbReference type="Google" id="ProtNLM"/>
    </source>
</evidence>
<gene>
    <name evidence="4" type="ORF">VST7929_02413</name>
</gene>
<name>A0ABN8DX80_9VIBR</name>
<dbReference type="InterPro" id="IPR007690">
    <property type="entry name" value="T2SS_GspM"/>
</dbReference>
<dbReference type="Proteomes" id="UP000838672">
    <property type="component" value="Unassembled WGS sequence"/>
</dbReference>
<evidence type="ECO:0000256" key="1">
    <source>
        <dbReference type="SAM" id="Coils"/>
    </source>
</evidence>
<keyword evidence="3" id="KW-0812">Transmembrane</keyword>